<sequence>MSARASIPIDFTITYTHDANGNRTLEAGPTQLVASVDPASAAQLTMPAAGGAQALSSTATASAHFGQTPYSYAWTLISGSGIANSGGTTPTFSSSCGSVGGCDNKAVFQVTVTDALNATATAQVTVEHKFLAAVPTVAITPGSSFTQMTLPAGGGTQSLSAAVSATVTNGQAPFSYAWSPVSGYGFSVTNGATNNPTFGSSCAASPAVGCDDVGTYQLTVTDALGRTASAQVGLEQKYLTAVPSVAISPSSSFVQRNMITNGGAQSLSASVSASTANGQAPLSYAWSLVSGYGFSVANGTTLTPTFSATCTADPSVGCDDVGTYQLTVTDGYGRTAAAQVTVEQRFNKAVPPVVSVSPASLALSGSTAASANTLMGSSTASVTDGVAPYAYAWSLASTLTGVQMSAPNSATNTFSLPCGKNLSCIKSGTATITVTDALGQTGSAQVSLSFDAEGNR</sequence>
<evidence type="ECO:0008006" key="3">
    <source>
        <dbReference type="Google" id="ProtNLM"/>
    </source>
</evidence>
<name>A0A8J2Z1E8_9PROT</name>
<evidence type="ECO:0000313" key="1">
    <source>
        <dbReference type="EMBL" id="GGF51656.1"/>
    </source>
</evidence>
<dbReference type="Gene3D" id="2.60.40.10">
    <property type="entry name" value="Immunoglobulins"/>
    <property type="match status" value="4"/>
</dbReference>
<organism evidence="1 2">
    <name type="scientific">Aliidongia dinghuensis</name>
    <dbReference type="NCBI Taxonomy" id="1867774"/>
    <lineage>
        <taxon>Bacteria</taxon>
        <taxon>Pseudomonadati</taxon>
        <taxon>Pseudomonadota</taxon>
        <taxon>Alphaproteobacteria</taxon>
        <taxon>Rhodospirillales</taxon>
        <taxon>Dongiaceae</taxon>
        <taxon>Aliidongia</taxon>
    </lineage>
</organism>
<dbReference type="AlphaFoldDB" id="A0A8J2Z1E8"/>
<reference evidence="1" key="2">
    <citation type="submission" date="2020-09" db="EMBL/GenBank/DDBJ databases">
        <authorList>
            <person name="Sun Q."/>
            <person name="Zhou Y."/>
        </authorList>
    </citation>
    <scope>NUCLEOTIDE SEQUENCE</scope>
    <source>
        <strain evidence="1">CGMCC 1.15725</strain>
    </source>
</reference>
<reference evidence="1" key="1">
    <citation type="journal article" date="2014" name="Int. J. Syst. Evol. Microbiol.">
        <title>Complete genome sequence of Corynebacterium casei LMG S-19264T (=DSM 44701T), isolated from a smear-ripened cheese.</title>
        <authorList>
            <consortium name="US DOE Joint Genome Institute (JGI-PGF)"/>
            <person name="Walter F."/>
            <person name="Albersmeier A."/>
            <person name="Kalinowski J."/>
            <person name="Ruckert C."/>
        </authorList>
    </citation>
    <scope>NUCLEOTIDE SEQUENCE</scope>
    <source>
        <strain evidence="1">CGMCC 1.15725</strain>
    </source>
</reference>
<dbReference type="EMBL" id="BMJQ01000043">
    <property type="protein sequence ID" value="GGF51656.1"/>
    <property type="molecule type" value="Genomic_DNA"/>
</dbReference>
<gene>
    <name evidence="1" type="ORF">GCM10011611_67680</name>
</gene>
<comment type="caution">
    <text evidence="1">The sequence shown here is derived from an EMBL/GenBank/DDBJ whole genome shotgun (WGS) entry which is preliminary data.</text>
</comment>
<evidence type="ECO:0000313" key="2">
    <source>
        <dbReference type="Proteomes" id="UP000646365"/>
    </source>
</evidence>
<proteinExistence type="predicted"/>
<protein>
    <recommendedName>
        <fullName evidence="3">PKD domain-containing protein</fullName>
    </recommendedName>
</protein>
<accession>A0A8J2Z1E8</accession>
<dbReference type="InterPro" id="IPR013783">
    <property type="entry name" value="Ig-like_fold"/>
</dbReference>
<dbReference type="Proteomes" id="UP000646365">
    <property type="component" value="Unassembled WGS sequence"/>
</dbReference>
<keyword evidence="2" id="KW-1185">Reference proteome</keyword>